<evidence type="ECO:0000313" key="1">
    <source>
        <dbReference type="EMBL" id="KEZ48957.1"/>
    </source>
</evidence>
<dbReference type="STRING" id="246786.GS18_0216200"/>
<organism evidence="1 2">
    <name type="scientific">Metabacillus indicus</name>
    <name type="common">Bacillus indicus</name>
    <dbReference type="NCBI Taxonomy" id="246786"/>
    <lineage>
        <taxon>Bacteria</taxon>
        <taxon>Bacillati</taxon>
        <taxon>Bacillota</taxon>
        <taxon>Bacilli</taxon>
        <taxon>Bacillales</taxon>
        <taxon>Bacillaceae</taxon>
        <taxon>Metabacillus</taxon>
    </lineage>
</organism>
<reference evidence="1 2" key="1">
    <citation type="journal article" date="2005" name="Int. J. Syst. Evol. Microbiol.">
        <title>Bacillus cibi sp. nov., isolated from jeotgal, a traditional Korean fermented seafood.</title>
        <authorList>
            <person name="Yoon J.H."/>
            <person name="Lee C.H."/>
            <person name="Oh T.K."/>
        </authorList>
    </citation>
    <scope>NUCLEOTIDE SEQUENCE [LARGE SCALE GENOMIC DNA]</scope>
    <source>
        <strain evidence="1 2">DSM 16189</strain>
    </source>
</reference>
<dbReference type="PROSITE" id="PS51257">
    <property type="entry name" value="PROKAR_LIPOPROTEIN"/>
    <property type="match status" value="1"/>
</dbReference>
<proteinExistence type="predicted"/>
<accession>A0A084GNP5</accession>
<evidence type="ECO:0008006" key="3">
    <source>
        <dbReference type="Google" id="ProtNLM"/>
    </source>
</evidence>
<evidence type="ECO:0000313" key="2">
    <source>
        <dbReference type="Proteomes" id="UP000028549"/>
    </source>
</evidence>
<name>A0A084GNP5_METID</name>
<keyword evidence="2" id="KW-1185">Reference proteome</keyword>
<dbReference type="RefSeq" id="WP_029566529.1">
    <property type="nucleotide sequence ID" value="NZ_JNVC02000013.1"/>
</dbReference>
<comment type="caution">
    <text evidence="1">The sequence shown here is derived from an EMBL/GenBank/DDBJ whole genome shotgun (WGS) entry which is preliminary data.</text>
</comment>
<dbReference type="AlphaFoldDB" id="A0A084GNP5"/>
<gene>
    <name evidence="1" type="ORF">GS18_0216200</name>
</gene>
<sequence>MRYFYITLFILFAAGCSEEKVPDTEAFKDEFTREFIKEGGETEDGYYTFESKTKGYTMLFPEHAKVSERDFESHEDKYETLSLGEKMKNQNTSYYIKLTYEKAPNISDIDVHLEQLTITSGYKGDFKREEFNNNIVYSARESNEQKGLFYYIAVIKAKDTDQIIRLTFDSSCSNGETECNVNPNELNQRLTNIVHSIQFK</sequence>
<dbReference type="Proteomes" id="UP000028549">
    <property type="component" value="Unassembled WGS sequence"/>
</dbReference>
<dbReference type="OrthoDB" id="2453115at2"/>
<protein>
    <recommendedName>
        <fullName evidence="3">Lipoprotein</fullName>
    </recommendedName>
</protein>
<dbReference type="EMBL" id="JNVC02000013">
    <property type="protein sequence ID" value="KEZ48957.1"/>
    <property type="molecule type" value="Genomic_DNA"/>
</dbReference>